<keyword evidence="5" id="KW-1267">Proteomics identification</keyword>
<dbReference type="InParanoid" id="C6KRN4"/>
<reference evidence="2 3" key="1">
    <citation type="journal article" date="1998" name="Science">
        <title>Genome sequence of the nematode C. elegans: a platform for investigating biology.</title>
        <authorList>
            <consortium name="The C. elegans sequencing consortium"/>
            <person name="Sulson J.E."/>
            <person name="Waterston R."/>
        </authorList>
    </citation>
    <scope>NUCLEOTIDE SEQUENCE [LARGE SCALE GENOMIC DNA]</scope>
    <source>
        <strain evidence="2 3">Bristol N2</strain>
    </source>
</reference>
<dbReference type="PhylomeDB" id="C6KRN4"/>
<evidence type="ECO:0000313" key="2">
    <source>
        <dbReference type="EMBL" id="CAZ39161.1"/>
    </source>
</evidence>
<dbReference type="STRING" id="6239.D1086.11b.2"/>
<dbReference type="WormBase" id="D1086.11b">
    <property type="protein sequence ID" value="CE43773"/>
    <property type="gene ID" value="WBGene00044081"/>
</dbReference>
<dbReference type="AlphaFoldDB" id="C6KRN4"/>
<dbReference type="EMBL" id="BX284605">
    <property type="protein sequence ID" value="CAZ39161.1"/>
    <property type="molecule type" value="Genomic_DNA"/>
</dbReference>
<name>C6KRN4_CAEEL</name>
<keyword evidence="1" id="KW-0732">Signal</keyword>
<dbReference type="GeneID" id="179903"/>
<dbReference type="CTD" id="179903"/>
<gene>
    <name evidence="2" type="ORF">CELE_D1086.11</name>
    <name evidence="2 4" type="ORF">D1086.11</name>
</gene>
<dbReference type="RefSeq" id="NP_001256553.1">
    <property type="nucleotide sequence ID" value="NM_001269624.1"/>
</dbReference>
<dbReference type="Bgee" id="WBGene00044081">
    <property type="expression patterns" value="Expressed in adult organism and 1 other cell type or tissue"/>
</dbReference>
<evidence type="ECO:0000313" key="3">
    <source>
        <dbReference type="Proteomes" id="UP000001940"/>
    </source>
</evidence>
<evidence type="ECO:0000256" key="1">
    <source>
        <dbReference type="SAM" id="SignalP"/>
    </source>
</evidence>
<organism evidence="2 3">
    <name type="scientific">Caenorhabditis elegans</name>
    <dbReference type="NCBI Taxonomy" id="6239"/>
    <lineage>
        <taxon>Eukaryota</taxon>
        <taxon>Metazoa</taxon>
        <taxon>Ecdysozoa</taxon>
        <taxon>Nematoda</taxon>
        <taxon>Chromadorea</taxon>
        <taxon>Rhabditida</taxon>
        <taxon>Rhabditina</taxon>
        <taxon>Rhabditomorpha</taxon>
        <taxon>Rhabditoidea</taxon>
        <taxon>Rhabditidae</taxon>
        <taxon>Peloderinae</taxon>
        <taxon>Caenorhabditis</taxon>
    </lineage>
</organism>
<dbReference type="PeptideAtlas" id="C6KRN4"/>
<evidence type="ECO:0000313" key="4">
    <source>
        <dbReference type="WormBase" id="D1086.11b"/>
    </source>
</evidence>
<sequence>MIWQVLITLVVLSATVYSESPLTPSKIEECQKTCGVPLDIRTNPDDTKCKKWNNCDYDDRKCAAFGNNEELFTYTDNVCETSDKKYEQLSTVEKKECITDCGVPNNIIADAEANCAKWKVCNRDKRNCAADNKGFSNIDYMCGVIPPPTMLPDYVSWYKAKCGIPSQIIRNPTEKVCEHWNECSNDEKKTAATGDNELSDANDACRK</sequence>
<proteinExistence type="evidence at protein level"/>
<keyword evidence="3" id="KW-1185">Reference proteome</keyword>
<dbReference type="ExpressionAtlas" id="C6KRN4">
    <property type="expression patterns" value="baseline and differential"/>
</dbReference>
<dbReference type="AGR" id="WB:WBGene00044081"/>
<dbReference type="KEGG" id="cel:CELE_D1086.11"/>
<dbReference type="Proteomes" id="UP000001940">
    <property type="component" value="Chromosome V"/>
</dbReference>
<evidence type="ECO:0007829" key="5">
    <source>
        <dbReference type="PeptideAtlas" id="C6KRN4"/>
    </source>
</evidence>
<dbReference type="HOGENOM" id="CLU_1469515_0_0_1"/>
<protein>
    <submittedName>
        <fullName evidence="2">DUF19 domain-containing protein</fullName>
    </submittedName>
</protein>
<feature type="chain" id="PRO_5002967290" evidence="1">
    <location>
        <begin position="19"/>
        <end position="207"/>
    </location>
</feature>
<accession>C6KRN4</accession>
<dbReference type="PaxDb" id="6239-D1086.11b"/>
<feature type="signal peptide" evidence="1">
    <location>
        <begin position="1"/>
        <end position="18"/>
    </location>
</feature>